<sequence length="28" mass="3409">MLRHKITFQTILCFPNSLKSRTMWKNLT</sequence>
<dbReference type="AlphaFoldDB" id="A0A0E9SZJ5"/>
<reference evidence="1" key="2">
    <citation type="journal article" date="2015" name="Fish Shellfish Immunol.">
        <title>Early steps in the European eel (Anguilla anguilla)-Vibrio vulnificus interaction in the gills: Role of the RtxA13 toxin.</title>
        <authorList>
            <person name="Callol A."/>
            <person name="Pajuelo D."/>
            <person name="Ebbesson L."/>
            <person name="Teles M."/>
            <person name="MacKenzie S."/>
            <person name="Amaro C."/>
        </authorList>
    </citation>
    <scope>NUCLEOTIDE SEQUENCE</scope>
</reference>
<reference evidence="1" key="1">
    <citation type="submission" date="2014-11" db="EMBL/GenBank/DDBJ databases">
        <authorList>
            <person name="Amaro Gonzalez C."/>
        </authorList>
    </citation>
    <scope>NUCLEOTIDE SEQUENCE</scope>
</reference>
<proteinExistence type="predicted"/>
<name>A0A0E9SZJ5_ANGAN</name>
<dbReference type="EMBL" id="GBXM01074657">
    <property type="protein sequence ID" value="JAH33920.1"/>
    <property type="molecule type" value="Transcribed_RNA"/>
</dbReference>
<protein>
    <submittedName>
        <fullName evidence="1">Uncharacterized protein</fullName>
    </submittedName>
</protein>
<evidence type="ECO:0000313" key="1">
    <source>
        <dbReference type="EMBL" id="JAH46697.1"/>
    </source>
</evidence>
<accession>A0A0E9SZJ5</accession>
<dbReference type="EMBL" id="GBXM01061880">
    <property type="protein sequence ID" value="JAH46697.1"/>
    <property type="molecule type" value="Transcribed_RNA"/>
</dbReference>
<organism evidence="1">
    <name type="scientific">Anguilla anguilla</name>
    <name type="common">European freshwater eel</name>
    <name type="synonym">Muraena anguilla</name>
    <dbReference type="NCBI Taxonomy" id="7936"/>
    <lineage>
        <taxon>Eukaryota</taxon>
        <taxon>Metazoa</taxon>
        <taxon>Chordata</taxon>
        <taxon>Craniata</taxon>
        <taxon>Vertebrata</taxon>
        <taxon>Euteleostomi</taxon>
        <taxon>Actinopterygii</taxon>
        <taxon>Neopterygii</taxon>
        <taxon>Teleostei</taxon>
        <taxon>Anguilliformes</taxon>
        <taxon>Anguillidae</taxon>
        <taxon>Anguilla</taxon>
    </lineage>
</organism>